<dbReference type="Gene3D" id="2.40.50.40">
    <property type="match status" value="1"/>
</dbReference>
<accession>A0A8S8ZMW4</accession>
<sequence>MFKNVGRRAERDSTHSTSAVNNEDDNISLASTVSVQHDSDEEFDVEDVLCEAEGDDGKPTFLVKWERYPLYQCTWEPEHNLGDELMEVWREKKRRQEAGEEEAFDVRVFHAACDKAEEEKTDRHRRRNAKRKKLGLPLTEPFDSSSSESDLDNVRVEFSGESSDEALERDEPISKDDQEPRLTKKSSTRPQSETKPQQRSFKGIAQPVLKSVTATATTRKSMSLEPKPKASLKSSSEAPNRPSAPQPSSSKPRPERNIVSTTGYQGTARKPVDRPRPSSSNGLTRPLLQSTRTAPSIASRSTAAGVRKPLTAKRTAVKKNVSVNIFAAGKVRKARKNLKEVMADQITAPKLFGKHRYRRMAEKGGRDKEDRAPDLSTANIQLFKIKEGPTGRKISASAASSSSTPILAPADQTTGTRVEAEAETSAGLELHSDEPTPVNSQELSFRFKDPPPPRRKSALAKSKSDGGQPKERKSVRFVPGHDKTTIFQEPEEMDVDGLFAEPDHITPTTPTNSTPHQRMPSPDPPPATASASESDDGVPRGNLNKRLLISEIPPFEVTFHDVPRDNHQLWAAHFGKQKSFEFRLSCLAQTAVAQMKPPLFQRRLAKGAVTSENKEAVERLSQQLKTRLIGLFYSTRHYNLLIYPTKCEEWQIQSFGQEVATGLTAALCYVMFSSDMDCGSMLRPLDLPLALPETKGKVVPTMAFLMSRLYKFDYDQLLPRKPQIPKVHKFFLAFPESGTGKATRSVIFQWLRSCNPDCHIYISSQPGSWDAFRASVSQSSGVVIIHETLMWSLRRFPKLSEYMIKKLDEYWCFTEPSEAYPLYPSMSLPESVPPGIGQLKRILPFRTAILLTPSFLVSESEHTREFLDWFLNRWGDSFYYRLVTASNIHEYLQDVAQESFDARERLWEVGPGLGMSSIDIYLELNLRGHSSDECGSRLQAAVLASELHGIRAKKLDSSGGIDVDHSPLIYADPSIDPNDEQSLVNWFGWWSTMRADQFRKFHVIGSCGSIGYNNKKGIRTVRIPKYLRTTINDPDAVAEVVQSEASQNLQVPAHKLPPSDPASVASGLELTGPFQSDILPNDHGETIQAYLFSNFGAGQYRVLFYGFPVTWVDPDMAKCYDDYILKNKKTIRDWFSYLYGFSYKNNTYMGLFYTISDEWDPQKPPQNLNPRWHPWLAILRPVNLHHQPYQACELIIWDPLARKRFPGSEAPLESELTDMQRRVIKHVRDNCGSKGQGMYLKQVWLGGFDYPPECESRYPLDMTLKFTSTMLQDLKEHLPAPQNRLPRKGFRKILKEHPPTNKPMNGASLDSDDDVLMDVDNNDGWNDEDEDVRIIFHPPRGTKLRPGSRSKCTNRLYEEARLARARAASNPRSSSPDHMEFKFVPTLQWYEDQVAEGRGFEHINIQTWQDIFNHFQIGTAKGSKVTAAAAKAPAVMNRGGGDREGDVQMTG</sequence>
<protein>
    <recommendedName>
        <fullName evidence="5">Chromo domain-containing protein</fullName>
    </recommendedName>
</protein>
<dbReference type="PROSITE" id="PS00598">
    <property type="entry name" value="CHROMO_1"/>
    <property type="match status" value="1"/>
</dbReference>
<feature type="region of interest" description="Disordered" evidence="4">
    <location>
        <begin position="116"/>
        <end position="306"/>
    </location>
</feature>
<dbReference type="InterPro" id="IPR023779">
    <property type="entry name" value="Chromodomain_CS"/>
</dbReference>
<dbReference type="CDD" id="cd18966">
    <property type="entry name" value="chromodomain"/>
    <property type="match status" value="1"/>
</dbReference>
<dbReference type="GO" id="GO:0005634">
    <property type="term" value="C:nucleus"/>
    <property type="evidence" value="ECO:0007669"/>
    <property type="project" value="UniProtKB-SubCell"/>
</dbReference>
<evidence type="ECO:0000259" key="5">
    <source>
        <dbReference type="PROSITE" id="PS50013"/>
    </source>
</evidence>
<dbReference type="VEuPathDB" id="FungiDB:SMAC_06208"/>
<feature type="region of interest" description="Disordered" evidence="4">
    <location>
        <begin position="1295"/>
        <end position="1314"/>
    </location>
</feature>
<comment type="subcellular location">
    <subcellularLocation>
        <location evidence="1">Nucleus</location>
    </subcellularLocation>
</comment>
<comment type="caution">
    <text evidence="6">The sequence shown here is derived from an EMBL/GenBank/DDBJ whole genome shotgun (WGS) entry which is preliminary data.</text>
</comment>
<organism evidence="6 7">
    <name type="scientific">Sordaria macrospora</name>
    <dbReference type="NCBI Taxonomy" id="5147"/>
    <lineage>
        <taxon>Eukaryota</taxon>
        <taxon>Fungi</taxon>
        <taxon>Dikarya</taxon>
        <taxon>Ascomycota</taxon>
        <taxon>Pezizomycotina</taxon>
        <taxon>Sordariomycetes</taxon>
        <taxon>Sordariomycetidae</taxon>
        <taxon>Sordariales</taxon>
        <taxon>Sordariaceae</taxon>
        <taxon>Sordaria</taxon>
    </lineage>
</organism>
<evidence type="ECO:0000256" key="4">
    <source>
        <dbReference type="SAM" id="MobiDB-lite"/>
    </source>
</evidence>
<gene>
    <name evidence="6" type="ORF">SMACR_06208</name>
</gene>
<feature type="compositionally biased region" description="Polar residues" evidence="4">
    <location>
        <begin position="188"/>
        <end position="200"/>
    </location>
</feature>
<feature type="domain" description="Chromo" evidence="5">
    <location>
        <begin position="43"/>
        <end position="104"/>
    </location>
</feature>
<feature type="compositionally biased region" description="Basic and acidic residues" evidence="4">
    <location>
        <begin position="169"/>
        <end position="182"/>
    </location>
</feature>
<proteinExistence type="predicted"/>
<feature type="compositionally biased region" description="Polar residues" evidence="4">
    <location>
        <begin position="506"/>
        <end position="516"/>
    </location>
</feature>
<dbReference type="Proteomes" id="UP000433876">
    <property type="component" value="Unassembled WGS sequence"/>
</dbReference>
<dbReference type="InterPro" id="IPR016197">
    <property type="entry name" value="Chromo-like_dom_sf"/>
</dbReference>
<evidence type="ECO:0000313" key="6">
    <source>
        <dbReference type="EMBL" id="KAA8632014.1"/>
    </source>
</evidence>
<reference evidence="6 7" key="1">
    <citation type="submission" date="2017-07" db="EMBL/GenBank/DDBJ databases">
        <title>Genome sequence of the Sordaria macrospora wild type strain R19027.</title>
        <authorList>
            <person name="Nowrousian M."/>
            <person name="Teichert I."/>
            <person name="Kueck U."/>
        </authorList>
    </citation>
    <scope>NUCLEOTIDE SEQUENCE [LARGE SCALE GENOMIC DNA]</scope>
    <source>
        <strain evidence="6 7">R19027</strain>
        <tissue evidence="6">Mycelium</tissue>
    </source>
</reference>
<dbReference type="OMA" id="IIWDPLA"/>
<dbReference type="Pfam" id="PF00385">
    <property type="entry name" value="Chromo"/>
    <property type="match status" value="1"/>
</dbReference>
<dbReference type="GO" id="GO:0006338">
    <property type="term" value="P:chromatin remodeling"/>
    <property type="evidence" value="ECO:0007669"/>
    <property type="project" value="UniProtKB-ARBA"/>
</dbReference>
<feature type="compositionally biased region" description="Polar residues" evidence="4">
    <location>
        <begin position="212"/>
        <end position="221"/>
    </location>
</feature>
<dbReference type="SUPFAM" id="SSF54160">
    <property type="entry name" value="Chromo domain-like"/>
    <property type="match status" value="1"/>
</dbReference>
<comment type="subunit">
    <text evidence="2">Component of the NuA4 histone acetyltransferase complex.</text>
</comment>
<dbReference type="EMBL" id="NMPR01000064">
    <property type="protein sequence ID" value="KAA8632014.1"/>
    <property type="molecule type" value="Genomic_DNA"/>
</dbReference>
<dbReference type="SMART" id="SM00298">
    <property type="entry name" value="CHROMO"/>
    <property type="match status" value="1"/>
</dbReference>
<name>A0A8S8ZMW4_SORMA</name>
<dbReference type="InterPro" id="IPR023780">
    <property type="entry name" value="Chromo_domain"/>
</dbReference>
<dbReference type="InterPro" id="IPR000953">
    <property type="entry name" value="Chromo/chromo_shadow_dom"/>
</dbReference>
<feature type="region of interest" description="Disordered" evidence="4">
    <location>
        <begin position="380"/>
        <end position="542"/>
    </location>
</feature>
<feature type="compositionally biased region" description="Basic residues" evidence="4">
    <location>
        <begin position="123"/>
        <end position="134"/>
    </location>
</feature>
<feature type="compositionally biased region" description="Polar residues" evidence="4">
    <location>
        <begin position="277"/>
        <end position="302"/>
    </location>
</feature>
<evidence type="ECO:0000256" key="2">
    <source>
        <dbReference type="ARBA" id="ARBA00011353"/>
    </source>
</evidence>
<feature type="compositionally biased region" description="Basic and acidic residues" evidence="4">
    <location>
        <begin position="462"/>
        <end position="484"/>
    </location>
</feature>
<evidence type="ECO:0000313" key="7">
    <source>
        <dbReference type="Proteomes" id="UP000433876"/>
    </source>
</evidence>
<dbReference type="PROSITE" id="PS50013">
    <property type="entry name" value="CHROMO_2"/>
    <property type="match status" value="1"/>
</dbReference>
<evidence type="ECO:0000256" key="3">
    <source>
        <dbReference type="ARBA" id="ARBA00023242"/>
    </source>
</evidence>
<evidence type="ECO:0000256" key="1">
    <source>
        <dbReference type="ARBA" id="ARBA00004123"/>
    </source>
</evidence>
<feature type="region of interest" description="Disordered" evidence="4">
    <location>
        <begin position="1"/>
        <end position="28"/>
    </location>
</feature>
<keyword evidence="3" id="KW-0539">Nucleus</keyword>